<proteinExistence type="predicted"/>
<keyword evidence="1 4" id="KW-0808">Transferase</keyword>
<feature type="region of interest" description="Disordered" evidence="2">
    <location>
        <begin position="105"/>
        <end position="124"/>
    </location>
</feature>
<evidence type="ECO:0000256" key="1">
    <source>
        <dbReference type="ARBA" id="ARBA00022679"/>
    </source>
</evidence>
<dbReference type="RefSeq" id="WP_222429467.1">
    <property type="nucleotide sequence ID" value="NZ_VIUB01000002.1"/>
</dbReference>
<evidence type="ECO:0000313" key="5">
    <source>
        <dbReference type="Proteomes" id="UP000234462"/>
    </source>
</evidence>
<name>A0A2H1L8I4_9MICO</name>
<dbReference type="Proteomes" id="UP000234462">
    <property type="component" value="Unassembled WGS sequence"/>
</dbReference>
<organism evidence="4 5">
    <name type="scientific">Brevibacterium jeotgali</name>
    <dbReference type="NCBI Taxonomy" id="1262550"/>
    <lineage>
        <taxon>Bacteria</taxon>
        <taxon>Bacillati</taxon>
        <taxon>Actinomycetota</taxon>
        <taxon>Actinomycetes</taxon>
        <taxon>Micrococcales</taxon>
        <taxon>Brevibacteriaceae</taxon>
        <taxon>Brevibacterium</taxon>
    </lineage>
</organism>
<protein>
    <submittedName>
        <fullName evidence="4">Poly(Glycerol-phosphate) alpha-glucosyltransferase</fullName>
        <ecNumber evidence="4">2.4.1.52</ecNumber>
    </submittedName>
</protein>
<evidence type="ECO:0000259" key="3">
    <source>
        <dbReference type="Pfam" id="PF00534"/>
    </source>
</evidence>
<evidence type="ECO:0000313" key="4">
    <source>
        <dbReference type="EMBL" id="SMY13179.1"/>
    </source>
</evidence>
<dbReference type="PANTHER" id="PTHR12526">
    <property type="entry name" value="GLYCOSYLTRANSFERASE"/>
    <property type="match status" value="1"/>
</dbReference>
<dbReference type="Pfam" id="PF00534">
    <property type="entry name" value="Glycos_transf_1"/>
    <property type="match status" value="1"/>
</dbReference>
<keyword evidence="5" id="KW-1185">Reference proteome</keyword>
<sequence>MKSLTRLVRRTKEPLVRFPRTRVIAMTWGIPEDFGGLTSVLLRRSAMIADLGGRDVPILTFDASLDVEHTTRQLIARGELRPGVQLRNCWSEIAGMGDRELKAFAGSAGPLPAHGPTDTGADVRSEDAQRRIWVGTDGKKRLVEHLRPDGTVSVRDERKCREGRGLVILDHEGAPIGRWNRVRDLYFAWIDHVVGDASAVILSDSKYVGSFLHHYRRPKVRTVQVFHNPHLTPKAVSTEGPFTESRASIIFEHEKFDGLAFLTKRQADDFTAAFPRRGRTFVVPNSREIPATLPDVEEPREPSRGIMLARLSGQKRIDHTVRALAELQRETPHVRAHVDVFGSGPSEKKIMTMIEAEGAGDRIALRGYDPTASTQLASASFLVLSSKYEGLPLVLVEAMAAGCIPVAYDVRYGPGDVIAHGVDGLVVPAGDVRALAAAIRRIATMDEADRREMRRAAQRTARRFDDLTVTRQWADVCGALTGPRAPLLASGSGAMATRAEFLDDQAGDLLLSGNVLGAWPLGTEEVRLRIASSDGT</sequence>
<keyword evidence="4" id="KW-0328">Glycosyltransferase</keyword>
<accession>A0A2H1L8I4</accession>
<dbReference type="SUPFAM" id="SSF53756">
    <property type="entry name" value="UDP-Glycosyltransferase/glycogen phosphorylase"/>
    <property type="match status" value="1"/>
</dbReference>
<dbReference type="AlphaFoldDB" id="A0A2H1L8I4"/>
<dbReference type="InterPro" id="IPR001296">
    <property type="entry name" value="Glyco_trans_1"/>
</dbReference>
<gene>
    <name evidence="4" type="ORF">BJEO58_02789</name>
</gene>
<dbReference type="GO" id="GO:0047265">
    <property type="term" value="F:poly(glycerol-phosphate) alpha-glucosyltransferase activity"/>
    <property type="evidence" value="ECO:0007669"/>
    <property type="project" value="UniProtKB-EC"/>
</dbReference>
<dbReference type="Gene3D" id="3.40.50.2000">
    <property type="entry name" value="Glycogen Phosphorylase B"/>
    <property type="match status" value="3"/>
</dbReference>
<evidence type="ECO:0000256" key="2">
    <source>
        <dbReference type="SAM" id="MobiDB-lite"/>
    </source>
</evidence>
<dbReference type="EC" id="2.4.1.52" evidence="4"/>
<dbReference type="EMBL" id="FXZM01000018">
    <property type="protein sequence ID" value="SMY13179.1"/>
    <property type="molecule type" value="Genomic_DNA"/>
</dbReference>
<reference evidence="5" key="1">
    <citation type="submission" date="2017-03" db="EMBL/GenBank/DDBJ databases">
        <authorList>
            <person name="Monnet C."/>
        </authorList>
    </citation>
    <scope>NUCLEOTIDE SEQUENCE [LARGE SCALE GENOMIC DNA]</scope>
    <source>
        <strain evidence="5">SJ5-8</strain>
    </source>
</reference>
<feature type="domain" description="Glycosyl transferase family 1" evidence="3">
    <location>
        <begin position="303"/>
        <end position="458"/>
    </location>
</feature>